<dbReference type="PATRIC" id="fig|59750.3.peg.6262"/>
<dbReference type="STRING" id="59750.AWC31_29815"/>
<gene>
    <name evidence="5" type="ORF">AFM11_35925</name>
</gene>
<sequence>MDNIRAKTIAITGAARGIGYATAKALLARGARVVIGDRDVALQESAVVELTKLGQVSGYPLDVTDRESFATFLDKARTDGGGHIDVLINNAGVMPVGPFLEQSEQSIRSNIEVNVYGVLTGCQLALPDMVKRRSGHIINIASLSGLIPLPGQVVYVGAKYAVVGLSTALADEMAPHGVDVSVIMPPFTNTDLIAGTKSGGAIKPVEPEEIAAAIVKTLNKPKTHVSVPPPLRFTAQAAQMLPPKGRRWLNKKLGLDNVFLEFDAAKRKSYEDRAQAALGVIDSDGKNSPAP</sequence>
<comment type="caution">
    <text evidence="5">The sequence shown here is derived from an EMBL/GenBank/DDBJ whole genome shotgun (WGS) entry which is preliminary data.</text>
</comment>
<evidence type="ECO:0000259" key="4">
    <source>
        <dbReference type="SMART" id="SM00822"/>
    </source>
</evidence>
<dbReference type="PROSITE" id="PS00061">
    <property type="entry name" value="ADH_SHORT"/>
    <property type="match status" value="1"/>
</dbReference>
<keyword evidence="2" id="KW-0560">Oxidoreductase</keyword>
<dbReference type="SMART" id="SM00822">
    <property type="entry name" value="PKS_KR"/>
    <property type="match status" value="1"/>
</dbReference>
<proteinExistence type="inferred from homology"/>
<dbReference type="Pfam" id="PF00106">
    <property type="entry name" value="adh_short"/>
    <property type="match status" value="1"/>
</dbReference>
<reference evidence="5 6" key="1">
    <citation type="submission" date="2015-07" db="EMBL/GenBank/DDBJ databases">
        <title>A draft genome sequence of Mycobacterium wolinskyi.</title>
        <authorList>
            <person name="de Man T.J."/>
            <person name="Perry K.A."/>
            <person name="Coulliette A.D."/>
            <person name="Jensen B."/>
            <person name="Toney N.C."/>
            <person name="Limbago B.M."/>
            <person name="Noble-Wang J."/>
        </authorList>
    </citation>
    <scope>NUCLEOTIDE SEQUENCE [LARGE SCALE GENOMIC DNA]</scope>
    <source>
        <strain evidence="5 6">CDC_01</strain>
    </source>
</reference>
<protein>
    <submittedName>
        <fullName evidence="5">Short-chain dehydrogenase</fullName>
    </submittedName>
</protein>
<dbReference type="Gene3D" id="3.40.50.720">
    <property type="entry name" value="NAD(P)-binding Rossmann-like Domain"/>
    <property type="match status" value="1"/>
</dbReference>
<dbReference type="CDD" id="cd05233">
    <property type="entry name" value="SDR_c"/>
    <property type="match status" value="1"/>
</dbReference>
<feature type="domain" description="Ketoreductase" evidence="4">
    <location>
        <begin position="7"/>
        <end position="196"/>
    </location>
</feature>
<evidence type="ECO:0000256" key="3">
    <source>
        <dbReference type="RuleBase" id="RU000363"/>
    </source>
</evidence>
<dbReference type="NCBIfam" id="NF005878">
    <property type="entry name" value="PRK07825.1"/>
    <property type="match status" value="1"/>
</dbReference>
<organism evidence="5 6">
    <name type="scientific">Mycolicibacterium wolinskyi</name>
    <dbReference type="NCBI Taxonomy" id="59750"/>
    <lineage>
        <taxon>Bacteria</taxon>
        <taxon>Bacillati</taxon>
        <taxon>Actinomycetota</taxon>
        <taxon>Actinomycetes</taxon>
        <taxon>Mycobacteriales</taxon>
        <taxon>Mycobacteriaceae</taxon>
        <taxon>Mycolicibacterium</taxon>
    </lineage>
</organism>
<dbReference type="GO" id="GO:0016491">
    <property type="term" value="F:oxidoreductase activity"/>
    <property type="evidence" value="ECO:0007669"/>
    <property type="project" value="UniProtKB-KW"/>
</dbReference>
<evidence type="ECO:0000313" key="6">
    <source>
        <dbReference type="Proteomes" id="UP000070612"/>
    </source>
</evidence>
<dbReference type="PANTHER" id="PTHR44196:SF1">
    <property type="entry name" value="DEHYDROGENASE_REDUCTASE SDR FAMILY MEMBER 7B"/>
    <property type="match status" value="1"/>
</dbReference>
<dbReference type="PRINTS" id="PR00081">
    <property type="entry name" value="GDHRDH"/>
</dbReference>
<accession>A0A132PAS5</accession>
<keyword evidence="6" id="KW-1185">Reference proteome</keyword>
<dbReference type="AlphaFoldDB" id="A0A132PAS5"/>
<dbReference type="GO" id="GO:0016020">
    <property type="term" value="C:membrane"/>
    <property type="evidence" value="ECO:0007669"/>
    <property type="project" value="TreeGrafter"/>
</dbReference>
<dbReference type="Proteomes" id="UP000070612">
    <property type="component" value="Unassembled WGS sequence"/>
</dbReference>
<dbReference type="InterPro" id="IPR020904">
    <property type="entry name" value="Sc_DH/Rdtase_CS"/>
</dbReference>
<name>A0A132PAS5_9MYCO</name>
<evidence type="ECO:0000256" key="2">
    <source>
        <dbReference type="ARBA" id="ARBA00023002"/>
    </source>
</evidence>
<comment type="similarity">
    <text evidence="1 3">Belongs to the short-chain dehydrogenases/reductases (SDR) family.</text>
</comment>
<dbReference type="PRINTS" id="PR00080">
    <property type="entry name" value="SDRFAMILY"/>
</dbReference>
<evidence type="ECO:0000313" key="5">
    <source>
        <dbReference type="EMBL" id="KWX19430.1"/>
    </source>
</evidence>
<dbReference type="InterPro" id="IPR057326">
    <property type="entry name" value="KR_dom"/>
</dbReference>
<evidence type="ECO:0000256" key="1">
    <source>
        <dbReference type="ARBA" id="ARBA00006484"/>
    </source>
</evidence>
<dbReference type="InterPro" id="IPR002347">
    <property type="entry name" value="SDR_fam"/>
</dbReference>
<dbReference type="RefSeq" id="WP_067860035.1">
    <property type="nucleotide sequence ID" value="NZ_LGTW01000054.1"/>
</dbReference>
<dbReference type="EMBL" id="LGTW01000054">
    <property type="protein sequence ID" value="KWX19430.1"/>
    <property type="molecule type" value="Genomic_DNA"/>
</dbReference>
<dbReference type="SUPFAM" id="SSF51735">
    <property type="entry name" value="NAD(P)-binding Rossmann-fold domains"/>
    <property type="match status" value="1"/>
</dbReference>
<dbReference type="InterPro" id="IPR036291">
    <property type="entry name" value="NAD(P)-bd_dom_sf"/>
</dbReference>
<dbReference type="PANTHER" id="PTHR44196">
    <property type="entry name" value="DEHYDROGENASE/REDUCTASE SDR FAMILY MEMBER 7B"/>
    <property type="match status" value="1"/>
</dbReference>